<keyword evidence="1" id="KW-0812">Transmembrane</keyword>
<keyword evidence="1" id="KW-1133">Transmembrane helix</keyword>
<reference evidence="2 3" key="1">
    <citation type="journal article" date="2014" name="PLoS Genet.">
        <title>Phylogenetically driven sequencing of extremely halophilic archaea reveals strategies for static and dynamic osmo-response.</title>
        <authorList>
            <person name="Becker E.A."/>
            <person name="Seitzer P.M."/>
            <person name="Tritt A."/>
            <person name="Larsen D."/>
            <person name="Krusor M."/>
            <person name="Yao A.I."/>
            <person name="Wu D."/>
            <person name="Madern D."/>
            <person name="Eisen J.A."/>
            <person name="Darling A.E."/>
            <person name="Facciotti M.T."/>
        </authorList>
    </citation>
    <scope>NUCLEOTIDE SEQUENCE [LARGE SCALE GENOMIC DNA]</scope>
    <source>
        <strain evidence="2 3">JCM 13563</strain>
    </source>
</reference>
<dbReference type="PATRIC" id="fig|1230457.4.peg.1167"/>
<evidence type="ECO:0000256" key="1">
    <source>
        <dbReference type="SAM" id="Phobius"/>
    </source>
</evidence>
<evidence type="ECO:0000313" key="3">
    <source>
        <dbReference type="Proteomes" id="UP000011615"/>
    </source>
</evidence>
<dbReference type="STRING" id="1230457.C476_05822"/>
<dbReference type="RefSeq" id="WP_008010814.1">
    <property type="nucleotide sequence ID" value="NZ_AOIT01000027.1"/>
</dbReference>
<dbReference type="Proteomes" id="UP000011615">
    <property type="component" value="Unassembled WGS sequence"/>
</dbReference>
<evidence type="ECO:0000313" key="2">
    <source>
        <dbReference type="EMBL" id="ELZ22617.1"/>
    </source>
</evidence>
<proteinExistence type="predicted"/>
<keyword evidence="3" id="KW-1185">Reference proteome</keyword>
<feature type="transmembrane region" description="Helical" evidence="1">
    <location>
        <begin position="42"/>
        <end position="66"/>
    </location>
</feature>
<sequence>MSSSRRDSRDPRWVLLAVLLGSLSLALLAVSRLEIPRDRLSVGAVLVGTLLVVGTLALPALLFAGWQSGQE</sequence>
<gene>
    <name evidence="2" type="ORF">C476_05822</name>
</gene>
<protein>
    <submittedName>
        <fullName evidence="2">Uncharacterized protein</fullName>
    </submittedName>
</protein>
<organism evidence="2 3">
    <name type="scientific">Natrinema limicola JCM 13563</name>
    <dbReference type="NCBI Taxonomy" id="1230457"/>
    <lineage>
        <taxon>Archaea</taxon>
        <taxon>Methanobacteriati</taxon>
        <taxon>Methanobacteriota</taxon>
        <taxon>Stenosarchaea group</taxon>
        <taxon>Halobacteria</taxon>
        <taxon>Halobacteriales</taxon>
        <taxon>Natrialbaceae</taxon>
        <taxon>Natrinema</taxon>
    </lineage>
</organism>
<name>M0CJS8_9EURY</name>
<keyword evidence="1" id="KW-0472">Membrane</keyword>
<dbReference type="EMBL" id="AOIT01000027">
    <property type="protein sequence ID" value="ELZ22617.1"/>
    <property type="molecule type" value="Genomic_DNA"/>
</dbReference>
<dbReference type="AlphaFoldDB" id="M0CJS8"/>
<accession>M0CJS8</accession>
<comment type="caution">
    <text evidence="2">The sequence shown here is derived from an EMBL/GenBank/DDBJ whole genome shotgun (WGS) entry which is preliminary data.</text>
</comment>